<organism evidence="1 2">
    <name type="scientific">Mesorhizobium abyssinicae</name>
    <dbReference type="NCBI Taxonomy" id="1209958"/>
    <lineage>
        <taxon>Bacteria</taxon>
        <taxon>Pseudomonadati</taxon>
        <taxon>Pseudomonadota</taxon>
        <taxon>Alphaproteobacteria</taxon>
        <taxon>Hyphomicrobiales</taxon>
        <taxon>Phyllobacteriaceae</taxon>
        <taxon>Mesorhizobium</taxon>
    </lineage>
</organism>
<proteinExistence type="predicted"/>
<evidence type="ECO:0000313" key="1">
    <source>
        <dbReference type="EMBL" id="MDX8536039.1"/>
    </source>
</evidence>
<name>A0ABU5AFK0_9HYPH</name>
<dbReference type="RefSeq" id="WP_320319396.1">
    <property type="nucleotide sequence ID" value="NZ_JAVIIP010000001.1"/>
</dbReference>
<sequence length="133" mass="14831">MLGFVRRCNEAPQKLFDMDSTKILYRDIPPLKRVVVDDPQFQEFLDQTAVFAFSALIMGQPLHGSLQPLCGRSKGSGQRGPWHPYDGRLADFSALDRSLIGFLEPWLVGGWQRHQPPAGAVAPTDRSMPILIA</sequence>
<evidence type="ECO:0000313" key="2">
    <source>
        <dbReference type="Proteomes" id="UP001276564"/>
    </source>
</evidence>
<protein>
    <submittedName>
        <fullName evidence="1">Uncharacterized protein</fullName>
    </submittedName>
</protein>
<comment type="caution">
    <text evidence="1">The sequence shown here is derived from an EMBL/GenBank/DDBJ whole genome shotgun (WGS) entry which is preliminary data.</text>
</comment>
<reference evidence="1 2" key="1">
    <citation type="submission" date="2023-08" db="EMBL/GenBank/DDBJ databases">
        <title>Implementing the SeqCode for naming new Mesorhizobium species isolated from Vachellia karroo root nodules.</title>
        <authorList>
            <person name="Van Lill M."/>
        </authorList>
    </citation>
    <scope>NUCLEOTIDE SEQUENCE [LARGE SCALE GENOMIC DNA]</scope>
    <source>
        <strain evidence="1 2">VK4B</strain>
    </source>
</reference>
<accession>A0ABU5AFK0</accession>
<dbReference type="EMBL" id="JAVIIP010000001">
    <property type="protein sequence ID" value="MDX8536039.1"/>
    <property type="molecule type" value="Genomic_DNA"/>
</dbReference>
<keyword evidence="2" id="KW-1185">Reference proteome</keyword>
<dbReference type="Proteomes" id="UP001276564">
    <property type="component" value="Unassembled WGS sequence"/>
</dbReference>
<gene>
    <name evidence="1" type="ORF">RFM23_00205</name>
</gene>